<comment type="caution">
    <text evidence="3">The sequence shown here is derived from an EMBL/GenBank/DDBJ whole genome shotgun (WGS) entry which is preliminary data.</text>
</comment>
<feature type="region of interest" description="Disordered" evidence="1">
    <location>
        <begin position="30"/>
        <end position="72"/>
    </location>
</feature>
<dbReference type="Proteomes" id="UP000190626">
    <property type="component" value="Unassembled WGS sequence"/>
</dbReference>
<organism evidence="3 4">
    <name type="scientific">Paenibacillus ferrarius</name>
    <dbReference type="NCBI Taxonomy" id="1469647"/>
    <lineage>
        <taxon>Bacteria</taxon>
        <taxon>Bacillati</taxon>
        <taxon>Bacillota</taxon>
        <taxon>Bacilli</taxon>
        <taxon>Bacillales</taxon>
        <taxon>Paenibacillaceae</taxon>
        <taxon>Paenibacillus</taxon>
    </lineage>
</organism>
<accession>A0A1V4HSC1</accession>
<evidence type="ECO:0000256" key="1">
    <source>
        <dbReference type="SAM" id="MobiDB-lite"/>
    </source>
</evidence>
<protein>
    <recommendedName>
        <fullName evidence="5">Lipoprotein</fullName>
    </recommendedName>
</protein>
<proteinExistence type="predicted"/>
<keyword evidence="2" id="KW-0732">Signal</keyword>
<reference evidence="4" key="1">
    <citation type="submission" date="2016-07" db="EMBL/GenBank/DDBJ databases">
        <authorList>
            <person name="Florea S."/>
            <person name="Webb J.S."/>
            <person name="Jaromczyk J."/>
            <person name="Schardl C.L."/>
        </authorList>
    </citation>
    <scope>NUCLEOTIDE SEQUENCE [LARGE SCALE GENOMIC DNA]</scope>
    <source>
        <strain evidence="4">CY1</strain>
    </source>
</reference>
<dbReference type="EMBL" id="MBTG01000001">
    <property type="protein sequence ID" value="OPH61831.1"/>
    <property type="molecule type" value="Genomic_DNA"/>
</dbReference>
<feature type="signal peptide" evidence="2">
    <location>
        <begin position="1"/>
        <end position="21"/>
    </location>
</feature>
<feature type="chain" id="PRO_5038580164" description="Lipoprotein" evidence="2">
    <location>
        <begin position="22"/>
        <end position="170"/>
    </location>
</feature>
<evidence type="ECO:0000313" key="4">
    <source>
        <dbReference type="Proteomes" id="UP000190626"/>
    </source>
</evidence>
<keyword evidence="4" id="KW-1185">Reference proteome</keyword>
<sequence>MKNLKIIVVVSSIAFCLTACSSKEVTSTTTTQVSAAPTVSNKPSEQPKAIASSAPQPTPSPTPQKVDNSGKENEFKVALKKYVDENFGIEGYKTSWYDSIMDYKVNIGDSETAVTVIVKSSTDPKKASNFNSLVLGFVNDQTQKQYKAQRVIVITENNSTLSDKPNPIKS</sequence>
<dbReference type="AlphaFoldDB" id="A0A1V4HSC1"/>
<evidence type="ECO:0008006" key="5">
    <source>
        <dbReference type="Google" id="ProtNLM"/>
    </source>
</evidence>
<dbReference type="OrthoDB" id="9967037at2"/>
<name>A0A1V4HSC1_9BACL</name>
<evidence type="ECO:0000313" key="3">
    <source>
        <dbReference type="EMBL" id="OPH61831.1"/>
    </source>
</evidence>
<dbReference type="RefSeq" id="WP_079408832.1">
    <property type="nucleotide sequence ID" value="NZ_MBTG01000001.1"/>
</dbReference>
<gene>
    <name evidence="3" type="ORF">BC351_00905</name>
</gene>
<feature type="compositionally biased region" description="Low complexity" evidence="1">
    <location>
        <begin position="30"/>
        <end position="40"/>
    </location>
</feature>
<evidence type="ECO:0000256" key="2">
    <source>
        <dbReference type="SAM" id="SignalP"/>
    </source>
</evidence>